<feature type="non-terminal residue" evidence="1">
    <location>
        <position position="25"/>
    </location>
</feature>
<sequence>MGLLSGLGSLAGGFFGASRADDIPT</sequence>
<reference evidence="1" key="1">
    <citation type="journal article" date="2015" name="Nature">
        <title>Complex archaea that bridge the gap between prokaryotes and eukaryotes.</title>
        <authorList>
            <person name="Spang A."/>
            <person name="Saw J.H."/>
            <person name="Jorgensen S.L."/>
            <person name="Zaremba-Niedzwiedzka K."/>
            <person name="Martijn J."/>
            <person name="Lind A.E."/>
            <person name="van Eijk R."/>
            <person name="Schleper C."/>
            <person name="Guy L."/>
            <person name="Ettema T.J."/>
        </authorList>
    </citation>
    <scope>NUCLEOTIDE SEQUENCE</scope>
</reference>
<protein>
    <submittedName>
        <fullName evidence="1">Uncharacterized protein</fullName>
    </submittedName>
</protein>
<dbReference type="AlphaFoldDB" id="A0A0F9D8R5"/>
<name>A0A0F9D8R5_9ZZZZ</name>
<comment type="caution">
    <text evidence="1">The sequence shown here is derived from an EMBL/GenBank/DDBJ whole genome shotgun (WGS) entry which is preliminary data.</text>
</comment>
<dbReference type="EMBL" id="LAZR01042861">
    <property type="protein sequence ID" value="KKL08478.1"/>
    <property type="molecule type" value="Genomic_DNA"/>
</dbReference>
<accession>A0A0F9D8R5</accession>
<organism evidence="1">
    <name type="scientific">marine sediment metagenome</name>
    <dbReference type="NCBI Taxonomy" id="412755"/>
    <lineage>
        <taxon>unclassified sequences</taxon>
        <taxon>metagenomes</taxon>
        <taxon>ecological metagenomes</taxon>
    </lineage>
</organism>
<proteinExistence type="predicted"/>
<gene>
    <name evidence="1" type="ORF">LCGC14_2575440</name>
</gene>
<evidence type="ECO:0000313" key="1">
    <source>
        <dbReference type="EMBL" id="KKL08478.1"/>
    </source>
</evidence>